<keyword evidence="3 5" id="KW-1133">Transmembrane helix</keyword>
<keyword evidence="7" id="KW-0675">Receptor</keyword>
<feature type="non-terminal residue" evidence="7">
    <location>
        <position position="1"/>
    </location>
</feature>
<name>A0A3M7P4R3_BRAPC</name>
<dbReference type="Pfam" id="PF00002">
    <property type="entry name" value="7tm_2"/>
    <property type="match status" value="1"/>
</dbReference>
<evidence type="ECO:0000313" key="7">
    <source>
        <dbReference type="EMBL" id="RMZ93747.1"/>
    </source>
</evidence>
<dbReference type="Proteomes" id="UP000276133">
    <property type="component" value="Unassembled WGS sequence"/>
</dbReference>
<feature type="transmembrane region" description="Helical" evidence="5">
    <location>
        <begin position="256"/>
        <end position="277"/>
    </location>
</feature>
<reference evidence="7 8" key="1">
    <citation type="journal article" date="2018" name="Sci. Rep.">
        <title>Genomic signatures of local adaptation to the degree of environmental predictability in rotifers.</title>
        <authorList>
            <person name="Franch-Gras L."/>
            <person name="Hahn C."/>
            <person name="Garcia-Roger E.M."/>
            <person name="Carmona M.J."/>
            <person name="Serra M."/>
            <person name="Gomez A."/>
        </authorList>
    </citation>
    <scope>NUCLEOTIDE SEQUENCE [LARGE SCALE GENOMIC DNA]</scope>
    <source>
        <strain evidence="7">HYR1</strain>
    </source>
</reference>
<dbReference type="InterPro" id="IPR053231">
    <property type="entry name" value="GPCR_LN-TM7"/>
</dbReference>
<dbReference type="AlphaFoldDB" id="A0A3M7P4R3"/>
<dbReference type="OrthoDB" id="5966758at2759"/>
<feature type="transmembrane region" description="Helical" evidence="5">
    <location>
        <begin position="314"/>
        <end position="344"/>
    </location>
</feature>
<dbReference type="STRING" id="10195.A0A3M7P4R3"/>
<evidence type="ECO:0000256" key="3">
    <source>
        <dbReference type="ARBA" id="ARBA00022989"/>
    </source>
</evidence>
<gene>
    <name evidence="7" type="ORF">BpHYR1_032169</name>
</gene>
<dbReference type="InterPro" id="IPR017981">
    <property type="entry name" value="GPCR_2-like_7TM"/>
</dbReference>
<proteinExistence type="predicted"/>
<organism evidence="7 8">
    <name type="scientific">Brachionus plicatilis</name>
    <name type="common">Marine rotifer</name>
    <name type="synonym">Brachionus muelleri</name>
    <dbReference type="NCBI Taxonomy" id="10195"/>
    <lineage>
        <taxon>Eukaryota</taxon>
        <taxon>Metazoa</taxon>
        <taxon>Spiralia</taxon>
        <taxon>Gnathifera</taxon>
        <taxon>Rotifera</taxon>
        <taxon>Eurotatoria</taxon>
        <taxon>Monogononta</taxon>
        <taxon>Pseudotrocha</taxon>
        <taxon>Ploima</taxon>
        <taxon>Brachionidae</taxon>
        <taxon>Brachionus</taxon>
    </lineage>
</organism>
<protein>
    <submittedName>
        <fullName evidence="7">G-coupled receptor Mth2-like</fullName>
    </submittedName>
</protein>
<evidence type="ECO:0000259" key="6">
    <source>
        <dbReference type="PROSITE" id="PS50261"/>
    </source>
</evidence>
<dbReference type="PROSITE" id="PS50261">
    <property type="entry name" value="G_PROTEIN_RECEP_F2_4"/>
    <property type="match status" value="1"/>
</dbReference>
<dbReference type="GO" id="GO:0016020">
    <property type="term" value="C:membrane"/>
    <property type="evidence" value="ECO:0007669"/>
    <property type="project" value="UniProtKB-SubCell"/>
</dbReference>
<dbReference type="GO" id="GO:0004930">
    <property type="term" value="F:G protein-coupled receptor activity"/>
    <property type="evidence" value="ECO:0007669"/>
    <property type="project" value="InterPro"/>
</dbReference>
<keyword evidence="4 5" id="KW-0472">Membrane</keyword>
<feature type="transmembrane region" description="Helical" evidence="5">
    <location>
        <begin position="365"/>
        <end position="386"/>
    </location>
</feature>
<accession>A0A3M7P4R3</accession>
<dbReference type="GO" id="GO:0007166">
    <property type="term" value="P:cell surface receptor signaling pathway"/>
    <property type="evidence" value="ECO:0007669"/>
    <property type="project" value="InterPro"/>
</dbReference>
<feature type="transmembrane region" description="Helical" evidence="5">
    <location>
        <begin position="226"/>
        <end position="244"/>
    </location>
</feature>
<feature type="domain" description="G-protein coupled receptors family 2 profile 2" evidence="6">
    <location>
        <begin position="221"/>
        <end position="432"/>
    </location>
</feature>
<keyword evidence="2 5" id="KW-0812">Transmembrane</keyword>
<keyword evidence="8" id="KW-1185">Reference proteome</keyword>
<comment type="caution">
    <text evidence="7">The sequence shown here is derived from an EMBL/GenBank/DDBJ whole genome shotgun (WGS) entry which is preliminary data.</text>
</comment>
<dbReference type="PANTHER" id="PTHR45902">
    <property type="entry name" value="LATROPHILIN RECEPTOR-LIKE PROTEIN A"/>
    <property type="match status" value="1"/>
</dbReference>
<dbReference type="PANTHER" id="PTHR45902:SF1">
    <property type="entry name" value="LATROPHILIN RECEPTOR-LIKE PROTEIN A"/>
    <property type="match status" value="1"/>
</dbReference>
<dbReference type="InterPro" id="IPR000832">
    <property type="entry name" value="GPCR_2_secretin-like"/>
</dbReference>
<comment type="subcellular location">
    <subcellularLocation>
        <location evidence="1">Membrane</location>
        <topology evidence="1">Multi-pass membrane protein</topology>
    </subcellularLocation>
</comment>
<evidence type="ECO:0000256" key="5">
    <source>
        <dbReference type="SAM" id="Phobius"/>
    </source>
</evidence>
<dbReference type="EMBL" id="REGN01013578">
    <property type="protein sequence ID" value="RMZ93747.1"/>
    <property type="molecule type" value="Genomic_DNA"/>
</dbReference>
<sequence length="464" mass="53124">SNFSDNKIRQRCESSSHKIIDKTPVFSNQTGHLYKNIYCAKCNLLNLDLKKLTIFSIFAGRSYFFIKSDFYDNTTIRKILNGTSSYDVTFKAPEYINPRSCIKSIDSCPLNFTNKTVVNLCKNHTAYRYHISSAYKNKYCAMCNGVVRLDCHVLYSNKAFIQSLQILFDLSELNGEVYLSMNASKKRDQVFSQIEKIEEFTEKLNCVPLDSNLSTKADLAKKYSTLVGHSISILSLSLLLTSYFKNKDLRNLPGKILINLSISLLFSQLLFIISTYYTNSLLDLIFDSMENKCQVPKLNNNFDSLKSLFNHVKLIIPCFLCGIMTHYFYLVFFLWSNIMAFDLFKMFSKSVQSAPKSIQTDSRIFLKYLAMAWLVPVALILILLLKNYNKLSYGFNQCFISSKVDLLIFFVVPIVVVLSMNVVFLAVSIKAVTVVDLLKKKYMKNAVPAISFSGLKYDVDSWAY</sequence>
<evidence type="ECO:0000256" key="2">
    <source>
        <dbReference type="ARBA" id="ARBA00022692"/>
    </source>
</evidence>
<feature type="transmembrane region" description="Helical" evidence="5">
    <location>
        <begin position="406"/>
        <end position="435"/>
    </location>
</feature>
<dbReference type="Gene3D" id="1.20.1070.10">
    <property type="entry name" value="Rhodopsin 7-helix transmembrane proteins"/>
    <property type="match status" value="1"/>
</dbReference>
<evidence type="ECO:0000313" key="8">
    <source>
        <dbReference type="Proteomes" id="UP000276133"/>
    </source>
</evidence>
<evidence type="ECO:0000256" key="1">
    <source>
        <dbReference type="ARBA" id="ARBA00004141"/>
    </source>
</evidence>
<evidence type="ECO:0000256" key="4">
    <source>
        <dbReference type="ARBA" id="ARBA00023136"/>
    </source>
</evidence>